<comment type="similarity">
    <text evidence="1">Belongs to the ETF alpha-subunit/FixB family.</text>
</comment>
<comment type="caution">
    <text evidence="6">The sequence shown here is derived from an EMBL/GenBank/DDBJ whole genome shotgun (WGS) entry which is preliminary data.</text>
</comment>
<protein>
    <recommendedName>
        <fullName evidence="7">Electron transfer flavoprotein alpha/beta-subunit N-terminal domain-containing protein</fullName>
    </recommendedName>
</protein>
<sequence>APRVASTLKLGLAADCVKLVIQDGKLLMTRPVYGDNILADIICPNTRPQMATIRAKMMKKAEPKQNESAEVIKEPVNVNVDSFKTIVKEKKKTSIPGVKSIDEADIIISGGRGVGSKETFKIIEELADVLNAAVGASRTAVEAGWKPKSCQVGQSGTTVSPKIYIACGISGTTQHLVGMKGSEVIIAINKDPEAPIFEVANYGIIGDLKEIVPLLTKALKEKKI</sequence>
<dbReference type="Pfam" id="PF01012">
    <property type="entry name" value="ETF"/>
    <property type="match status" value="1"/>
</dbReference>
<keyword evidence="3" id="KW-0274">FAD</keyword>
<dbReference type="InterPro" id="IPR014729">
    <property type="entry name" value="Rossmann-like_a/b/a_fold"/>
</dbReference>
<evidence type="ECO:0008006" key="7">
    <source>
        <dbReference type="Google" id="ProtNLM"/>
    </source>
</evidence>
<proteinExistence type="inferred from homology"/>
<evidence type="ECO:0000259" key="5">
    <source>
        <dbReference type="Pfam" id="PF01012"/>
    </source>
</evidence>
<dbReference type="PANTHER" id="PTHR43153:SF1">
    <property type="entry name" value="ELECTRON TRANSFER FLAVOPROTEIN SUBUNIT ALPHA, MITOCHONDRIAL"/>
    <property type="match status" value="1"/>
</dbReference>
<dbReference type="GO" id="GO:0050660">
    <property type="term" value="F:flavin adenine dinucleotide binding"/>
    <property type="evidence" value="ECO:0007669"/>
    <property type="project" value="InterPro"/>
</dbReference>
<evidence type="ECO:0000256" key="1">
    <source>
        <dbReference type="ARBA" id="ARBA00005817"/>
    </source>
</evidence>
<dbReference type="GO" id="GO:0033539">
    <property type="term" value="P:fatty acid beta-oxidation using acyl-CoA dehydrogenase"/>
    <property type="evidence" value="ECO:0007669"/>
    <property type="project" value="TreeGrafter"/>
</dbReference>
<accession>X1KJ02</accession>
<organism evidence="6">
    <name type="scientific">marine sediment metagenome</name>
    <dbReference type="NCBI Taxonomy" id="412755"/>
    <lineage>
        <taxon>unclassified sequences</taxon>
        <taxon>metagenomes</taxon>
        <taxon>ecological metagenomes</taxon>
    </lineage>
</organism>
<gene>
    <name evidence="6" type="ORF">S06H3_19517</name>
</gene>
<dbReference type="SUPFAM" id="SSF52402">
    <property type="entry name" value="Adenine nucleotide alpha hydrolases-like"/>
    <property type="match status" value="1"/>
</dbReference>
<evidence type="ECO:0000259" key="4">
    <source>
        <dbReference type="Pfam" id="PF00766"/>
    </source>
</evidence>
<dbReference type="InterPro" id="IPR014731">
    <property type="entry name" value="ETF_asu_C"/>
</dbReference>
<evidence type="ECO:0000313" key="6">
    <source>
        <dbReference type="EMBL" id="GAI06673.1"/>
    </source>
</evidence>
<dbReference type="InterPro" id="IPR014730">
    <property type="entry name" value="ETF_a/b_N"/>
</dbReference>
<dbReference type="FunFam" id="3.40.50.1220:FF:000001">
    <property type="entry name" value="Electron transfer flavoprotein, alpha subunit"/>
    <property type="match status" value="1"/>
</dbReference>
<feature type="domain" description="Electron transfer flavoprotein alpha subunit C-terminal" evidence="4">
    <location>
        <begin position="101"/>
        <end position="180"/>
    </location>
</feature>
<dbReference type="InterPro" id="IPR001308">
    <property type="entry name" value="ETF_a/FixB"/>
</dbReference>
<dbReference type="Pfam" id="PF00766">
    <property type="entry name" value="ETF_alpha"/>
    <property type="match status" value="1"/>
</dbReference>
<dbReference type="PANTHER" id="PTHR43153">
    <property type="entry name" value="ELECTRON TRANSFER FLAVOPROTEIN ALPHA"/>
    <property type="match status" value="1"/>
</dbReference>
<feature type="domain" description="Electron transfer flavoprotein alpha/beta-subunit N-terminal" evidence="5">
    <location>
        <begin position="1"/>
        <end position="76"/>
    </location>
</feature>
<dbReference type="AlphaFoldDB" id="X1KJ02"/>
<name>X1KJ02_9ZZZZ</name>
<feature type="non-terminal residue" evidence="6">
    <location>
        <position position="1"/>
    </location>
</feature>
<dbReference type="Gene3D" id="3.40.50.620">
    <property type="entry name" value="HUPs"/>
    <property type="match status" value="1"/>
</dbReference>
<dbReference type="InterPro" id="IPR029035">
    <property type="entry name" value="DHS-like_NAD/FAD-binding_dom"/>
</dbReference>
<dbReference type="EMBL" id="BARV01010000">
    <property type="protein sequence ID" value="GAI06673.1"/>
    <property type="molecule type" value="Genomic_DNA"/>
</dbReference>
<dbReference type="GO" id="GO:0009055">
    <property type="term" value="F:electron transfer activity"/>
    <property type="evidence" value="ECO:0007669"/>
    <property type="project" value="InterPro"/>
</dbReference>
<evidence type="ECO:0000256" key="3">
    <source>
        <dbReference type="ARBA" id="ARBA00022827"/>
    </source>
</evidence>
<keyword evidence="2" id="KW-0285">Flavoprotein</keyword>
<reference evidence="6" key="1">
    <citation type="journal article" date="2014" name="Front. Microbiol.">
        <title>High frequency of phylogenetically diverse reductive dehalogenase-homologous genes in deep subseafloor sedimentary metagenomes.</title>
        <authorList>
            <person name="Kawai M."/>
            <person name="Futagami T."/>
            <person name="Toyoda A."/>
            <person name="Takaki Y."/>
            <person name="Nishi S."/>
            <person name="Hori S."/>
            <person name="Arai W."/>
            <person name="Tsubouchi T."/>
            <person name="Morono Y."/>
            <person name="Uchiyama I."/>
            <person name="Ito T."/>
            <person name="Fujiyama A."/>
            <person name="Inagaki F."/>
            <person name="Takami H."/>
        </authorList>
    </citation>
    <scope>NUCLEOTIDE SEQUENCE</scope>
    <source>
        <strain evidence="6">Expedition CK06-06</strain>
    </source>
</reference>
<dbReference type="Gene3D" id="3.40.50.1220">
    <property type="entry name" value="TPP-binding domain"/>
    <property type="match status" value="1"/>
</dbReference>
<dbReference type="SUPFAM" id="SSF52467">
    <property type="entry name" value="DHS-like NAD/FAD-binding domain"/>
    <property type="match status" value="1"/>
</dbReference>
<evidence type="ECO:0000256" key="2">
    <source>
        <dbReference type="ARBA" id="ARBA00022630"/>
    </source>
</evidence>